<dbReference type="Proteomes" id="UP000177486">
    <property type="component" value="Unassembled WGS sequence"/>
</dbReference>
<dbReference type="PANTHER" id="PTHR35271">
    <property type="entry name" value="ABC TRANSPORTER, SUBSTRATE-BINDING LIPOPROTEIN-RELATED"/>
    <property type="match status" value="1"/>
</dbReference>
<sequence>MNKIYIAAVFIVLFILIFVFLLLAGKLPFGLPGLNKTPPVKIGVLYHSSSYKLAFNGLKDKMAEDGYKDGEKVEFVVKELSDPSDATLATKELMEANVNIIYSVSTPVTTRVKNEADDTPIVFNIVGDPIGPGFAKSFAEPGMNLTGCTNLSASLSGKRLEIFKQAFPNIKRVVTFYDPANAFSALSIQETRKAASGLGIEVKEVLVKSVEEIDAELAKLRPGEFDGFYNTPDARVVGRIDKVVARANELKIPVMGHEEDLAVKGVALTYGANFYLLGRDCAIVVENIIRGHSPKTEPVISPSKLELELIINQKTLDAIGKTISQPILSQADKIIK</sequence>
<dbReference type="PANTHER" id="PTHR35271:SF1">
    <property type="entry name" value="ABC TRANSPORTER, SUBSTRATE-BINDING LIPOPROTEIN"/>
    <property type="match status" value="1"/>
</dbReference>
<organism evidence="2 3">
    <name type="scientific">Candidatus Niyogibacteria bacterium RIFCSPLOWO2_01_FULL_45_48</name>
    <dbReference type="NCBI Taxonomy" id="1801724"/>
    <lineage>
        <taxon>Bacteria</taxon>
        <taxon>Candidatus Niyogiibacteriota</taxon>
    </lineage>
</organism>
<dbReference type="SUPFAM" id="SSF53822">
    <property type="entry name" value="Periplasmic binding protein-like I"/>
    <property type="match status" value="1"/>
</dbReference>
<name>A0A1G2EV89_9BACT</name>
<evidence type="ECO:0008006" key="4">
    <source>
        <dbReference type="Google" id="ProtNLM"/>
    </source>
</evidence>
<dbReference type="CDD" id="cd06325">
    <property type="entry name" value="PBP1_ABC_unchar_transporter"/>
    <property type="match status" value="1"/>
</dbReference>
<dbReference type="AlphaFoldDB" id="A0A1G2EV89"/>
<keyword evidence="1" id="KW-0812">Transmembrane</keyword>
<dbReference type="InterPro" id="IPR028082">
    <property type="entry name" value="Peripla_BP_I"/>
</dbReference>
<protein>
    <recommendedName>
        <fullName evidence="4">ABC transporter substrate-binding protein</fullName>
    </recommendedName>
</protein>
<evidence type="ECO:0000313" key="2">
    <source>
        <dbReference type="EMBL" id="OGZ29725.1"/>
    </source>
</evidence>
<comment type="caution">
    <text evidence="2">The sequence shown here is derived from an EMBL/GenBank/DDBJ whole genome shotgun (WGS) entry which is preliminary data.</text>
</comment>
<gene>
    <name evidence="2" type="ORF">A2931_00280</name>
</gene>
<dbReference type="Pfam" id="PF04392">
    <property type="entry name" value="ABC_sub_bind"/>
    <property type="match status" value="1"/>
</dbReference>
<evidence type="ECO:0000256" key="1">
    <source>
        <dbReference type="SAM" id="Phobius"/>
    </source>
</evidence>
<keyword evidence="1" id="KW-1133">Transmembrane helix</keyword>
<dbReference type="EMBL" id="MHMQ01000032">
    <property type="protein sequence ID" value="OGZ29725.1"/>
    <property type="molecule type" value="Genomic_DNA"/>
</dbReference>
<reference evidence="2 3" key="1">
    <citation type="journal article" date="2016" name="Nat. Commun.">
        <title>Thousands of microbial genomes shed light on interconnected biogeochemical processes in an aquifer system.</title>
        <authorList>
            <person name="Anantharaman K."/>
            <person name="Brown C.T."/>
            <person name="Hug L.A."/>
            <person name="Sharon I."/>
            <person name="Castelle C.J."/>
            <person name="Probst A.J."/>
            <person name="Thomas B.C."/>
            <person name="Singh A."/>
            <person name="Wilkins M.J."/>
            <person name="Karaoz U."/>
            <person name="Brodie E.L."/>
            <person name="Williams K.H."/>
            <person name="Hubbard S.S."/>
            <person name="Banfield J.F."/>
        </authorList>
    </citation>
    <scope>NUCLEOTIDE SEQUENCE [LARGE SCALE GENOMIC DNA]</scope>
</reference>
<dbReference type="Gene3D" id="3.40.50.2300">
    <property type="match status" value="2"/>
</dbReference>
<accession>A0A1G2EV89</accession>
<feature type="transmembrane region" description="Helical" evidence="1">
    <location>
        <begin position="6"/>
        <end position="24"/>
    </location>
</feature>
<evidence type="ECO:0000313" key="3">
    <source>
        <dbReference type="Proteomes" id="UP000177486"/>
    </source>
</evidence>
<proteinExistence type="predicted"/>
<keyword evidence="1" id="KW-0472">Membrane</keyword>
<dbReference type="InterPro" id="IPR007487">
    <property type="entry name" value="ABC_transpt-TYRBP-like"/>
</dbReference>